<dbReference type="EMBL" id="WIXP02000002">
    <property type="protein sequence ID" value="KAF6215140.1"/>
    <property type="molecule type" value="Genomic_DNA"/>
</dbReference>
<proteinExistence type="predicted"/>
<dbReference type="AlphaFoldDB" id="A0A6A4KFH1"/>
<evidence type="ECO:0000313" key="1">
    <source>
        <dbReference type="EMBL" id="KAF6215140.1"/>
    </source>
</evidence>
<comment type="caution">
    <text evidence="1">The sequence shown here is derived from an EMBL/GenBank/DDBJ whole genome shotgun (WGS) entry which is preliminary data.</text>
</comment>
<keyword evidence="2" id="KW-1185">Reference proteome</keyword>
<protein>
    <submittedName>
        <fullName evidence="1">Uncharacterized protein</fullName>
    </submittedName>
</protein>
<name>A0A6A4KFH1_APOLU</name>
<reference evidence="1" key="1">
    <citation type="journal article" date="2021" name="Mol. Ecol. Resour.">
        <title>Apolygus lucorum genome provides insights into omnivorousness and mesophyll feeding.</title>
        <authorList>
            <person name="Liu Y."/>
            <person name="Liu H."/>
            <person name="Wang H."/>
            <person name="Huang T."/>
            <person name="Liu B."/>
            <person name="Yang B."/>
            <person name="Yin L."/>
            <person name="Li B."/>
            <person name="Zhang Y."/>
            <person name="Zhang S."/>
            <person name="Jiang F."/>
            <person name="Zhang X."/>
            <person name="Ren Y."/>
            <person name="Wang B."/>
            <person name="Wang S."/>
            <person name="Lu Y."/>
            <person name="Wu K."/>
            <person name="Fan W."/>
            <person name="Wang G."/>
        </authorList>
    </citation>
    <scope>NUCLEOTIDE SEQUENCE</scope>
    <source>
        <strain evidence="1">12Hb</strain>
    </source>
</reference>
<dbReference type="OrthoDB" id="6635406at2759"/>
<evidence type="ECO:0000313" key="2">
    <source>
        <dbReference type="Proteomes" id="UP000466442"/>
    </source>
</evidence>
<gene>
    <name evidence="1" type="ORF">GE061_009891</name>
</gene>
<accession>A0A6A4KFH1</accession>
<organism evidence="1 2">
    <name type="scientific">Apolygus lucorum</name>
    <name type="common">Small green plant bug</name>
    <name type="synonym">Lygocoris lucorum</name>
    <dbReference type="NCBI Taxonomy" id="248454"/>
    <lineage>
        <taxon>Eukaryota</taxon>
        <taxon>Metazoa</taxon>
        <taxon>Ecdysozoa</taxon>
        <taxon>Arthropoda</taxon>
        <taxon>Hexapoda</taxon>
        <taxon>Insecta</taxon>
        <taxon>Pterygota</taxon>
        <taxon>Neoptera</taxon>
        <taxon>Paraneoptera</taxon>
        <taxon>Hemiptera</taxon>
        <taxon>Heteroptera</taxon>
        <taxon>Panheteroptera</taxon>
        <taxon>Cimicomorpha</taxon>
        <taxon>Miridae</taxon>
        <taxon>Mirini</taxon>
        <taxon>Apolygus</taxon>
    </lineage>
</organism>
<dbReference type="Proteomes" id="UP000466442">
    <property type="component" value="Unassembled WGS sequence"/>
</dbReference>
<sequence>MALRESHDIVNPPEKGADIWPTSQDNSPVFRNPFYEVPKISLTDEAIRKYLDSKPEDQPETLHEIMKVFLPKPPEPKEWTRPEGVKRKVWTRKRPIRTRKMSQYRVIPDFLDEAISEEKQEESSQGEGSEELSGVTLTAEVAATVETTGEGDHPKVEEKRRHRWLDGWYMPRTKFTRWPGIRVPKSFQRRPRSDFLQRLEKSRAEERYRHIFMMKEEHMKTAEELEQERENLRKEQEEEKERELARLRALKVDRSPIRGALKNIFNIGPCGDLPIDIYELDKFCRRPQPDIEKLPAMMQQEEKANRAFIEYLDQNGISEMLIGTLYMIFSNPGPQENAKELLRLGLGGKPMETANVDDALQNIQDTKDRIEELEKERHDLQVKLLRTLKDNELPDEPIDPNNFEYPKRRMDYLLKAFLCRTRPGDVPVSEVYDLPQEIPKLLKYNVRATGFEQAGVGQGALQNDASTQLDYRPQ</sequence>